<feature type="transmembrane region" description="Helical" evidence="1">
    <location>
        <begin position="17"/>
        <end position="36"/>
    </location>
</feature>
<proteinExistence type="predicted"/>
<evidence type="ECO:0000256" key="1">
    <source>
        <dbReference type="SAM" id="Phobius"/>
    </source>
</evidence>
<evidence type="ECO:0000313" key="4">
    <source>
        <dbReference type="Proteomes" id="UP001501645"/>
    </source>
</evidence>
<accession>A0ABP8ZVJ6</accession>
<name>A0ABP8ZVJ6_9MICO</name>
<dbReference type="Pfam" id="PF10756">
    <property type="entry name" value="bPH_6"/>
    <property type="match status" value="1"/>
</dbReference>
<keyword evidence="1" id="KW-0812">Transmembrane</keyword>
<sequence length="175" mass="19086">MTHPEAASRTIRSTAGIVWLVVTGGVVLFLLVDVVVRGSATQALLIAPWLLLVVWFAWVFLASPRVTSDAHGVVVRNPLRTTAATWGAVVDITLRWQVTLELAEGRPVQAWALAARRQGRRPVEQPAERELELLRELRSAASPAPGTIRRTWDVPAIVALVVLLVWAGIAVALTR</sequence>
<dbReference type="RefSeq" id="WP_345436271.1">
    <property type="nucleotide sequence ID" value="NZ_BAABKO010000001.1"/>
</dbReference>
<feature type="transmembrane region" description="Helical" evidence="1">
    <location>
        <begin position="43"/>
        <end position="61"/>
    </location>
</feature>
<dbReference type="InterPro" id="IPR019692">
    <property type="entry name" value="CFP-6_PH"/>
</dbReference>
<keyword evidence="1" id="KW-1133">Transmembrane helix</keyword>
<feature type="transmembrane region" description="Helical" evidence="1">
    <location>
        <begin position="154"/>
        <end position="173"/>
    </location>
</feature>
<evidence type="ECO:0000259" key="2">
    <source>
        <dbReference type="Pfam" id="PF10756"/>
    </source>
</evidence>
<keyword evidence="4" id="KW-1185">Reference proteome</keyword>
<keyword evidence="1" id="KW-0472">Membrane</keyword>
<gene>
    <name evidence="3" type="ORF">GCM10023351_08470</name>
</gene>
<dbReference type="Proteomes" id="UP001501645">
    <property type="component" value="Unassembled WGS sequence"/>
</dbReference>
<protein>
    <recommendedName>
        <fullName evidence="2">Low molecular weight protein antigen 6 PH domain-containing protein</fullName>
    </recommendedName>
</protein>
<comment type="caution">
    <text evidence="3">The sequence shown here is derived from an EMBL/GenBank/DDBJ whole genome shotgun (WGS) entry which is preliminary data.</text>
</comment>
<evidence type="ECO:0000313" key="3">
    <source>
        <dbReference type="EMBL" id="GAA4767373.1"/>
    </source>
</evidence>
<organism evidence="3 4">
    <name type="scientific">Microbacterium gilvum</name>
    <dbReference type="NCBI Taxonomy" id="1336204"/>
    <lineage>
        <taxon>Bacteria</taxon>
        <taxon>Bacillati</taxon>
        <taxon>Actinomycetota</taxon>
        <taxon>Actinomycetes</taxon>
        <taxon>Micrococcales</taxon>
        <taxon>Microbacteriaceae</taxon>
        <taxon>Microbacterium</taxon>
    </lineage>
</organism>
<feature type="domain" description="Low molecular weight protein antigen 6 PH" evidence="2">
    <location>
        <begin position="64"/>
        <end position="116"/>
    </location>
</feature>
<reference evidence="4" key="1">
    <citation type="journal article" date="2019" name="Int. J. Syst. Evol. Microbiol.">
        <title>The Global Catalogue of Microorganisms (GCM) 10K type strain sequencing project: providing services to taxonomists for standard genome sequencing and annotation.</title>
        <authorList>
            <consortium name="The Broad Institute Genomics Platform"/>
            <consortium name="The Broad Institute Genome Sequencing Center for Infectious Disease"/>
            <person name="Wu L."/>
            <person name="Ma J."/>
        </authorList>
    </citation>
    <scope>NUCLEOTIDE SEQUENCE [LARGE SCALE GENOMIC DNA]</scope>
    <source>
        <strain evidence="4">JCM 18537</strain>
    </source>
</reference>
<dbReference type="EMBL" id="BAABKO010000001">
    <property type="protein sequence ID" value="GAA4767373.1"/>
    <property type="molecule type" value="Genomic_DNA"/>
</dbReference>